<dbReference type="RefSeq" id="WP_121887284.1">
    <property type="nucleotide sequence ID" value="NZ_PENI01000001.1"/>
</dbReference>
<feature type="compositionally biased region" description="Gly residues" evidence="1">
    <location>
        <begin position="148"/>
        <end position="157"/>
    </location>
</feature>
<evidence type="ECO:0000256" key="1">
    <source>
        <dbReference type="SAM" id="MobiDB-lite"/>
    </source>
</evidence>
<dbReference type="Proteomes" id="UP000270471">
    <property type="component" value="Unassembled WGS sequence"/>
</dbReference>
<organism evidence="2 3">
    <name type="scientific">Streptomyces shenzhenensis</name>
    <dbReference type="NCBI Taxonomy" id="943815"/>
    <lineage>
        <taxon>Bacteria</taxon>
        <taxon>Bacillati</taxon>
        <taxon>Actinomycetota</taxon>
        <taxon>Actinomycetes</taxon>
        <taxon>Kitasatosporales</taxon>
        <taxon>Streptomycetaceae</taxon>
        <taxon>Streptomyces</taxon>
    </lineage>
</organism>
<evidence type="ECO:0008006" key="4">
    <source>
        <dbReference type="Google" id="ProtNLM"/>
    </source>
</evidence>
<accession>A0A3M0IEU8</accession>
<protein>
    <recommendedName>
        <fullName evidence="4">Type VII secretion system-associated protein</fullName>
    </recommendedName>
</protein>
<sequence length="157" mass="16366">MADLSHLDKASIQSFIDGDLATFVEDLKQILEGDLSMRDLADGITTEETVGAVTAGKPLMMGTIDADDLTSGSSFADALAKNIDGVVTILLGQQDTFDEIDEALQTTVNELFKAQGDNLGNIEADKFSEVLSDTGFSGESGSGDHGDSSGGDKGNNK</sequence>
<name>A0A3M0IEU8_9ACTN</name>
<evidence type="ECO:0000313" key="2">
    <source>
        <dbReference type="EMBL" id="RMB87617.1"/>
    </source>
</evidence>
<evidence type="ECO:0000313" key="3">
    <source>
        <dbReference type="Proteomes" id="UP000270471"/>
    </source>
</evidence>
<keyword evidence="3" id="KW-1185">Reference proteome</keyword>
<comment type="caution">
    <text evidence="2">The sequence shown here is derived from an EMBL/GenBank/DDBJ whole genome shotgun (WGS) entry which is preliminary data.</text>
</comment>
<feature type="region of interest" description="Disordered" evidence="1">
    <location>
        <begin position="130"/>
        <end position="157"/>
    </location>
</feature>
<dbReference type="AlphaFoldDB" id="A0A3M0IEU8"/>
<gene>
    <name evidence="2" type="ORF">CTZ28_01245</name>
</gene>
<dbReference type="InterPro" id="IPR049801">
    <property type="entry name" value="T7SS_assoc-like"/>
</dbReference>
<dbReference type="OrthoDB" id="4171667at2"/>
<proteinExistence type="predicted"/>
<dbReference type="NCBIfam" id="NF033533">
    <property type="entry name" value="lone7_assoc_B"/>
    <property type="match status" value="1"/>
</dbReference>
<dbReference type="EMBL" id="PENI01000001">
    <property type="protein sequence ID" value="RMB87617.1"/>
    <property type="molecule type" value="Genomic_DNA"/>
</dbReference>
<reference evidence="2 3" key="1">
    <citation type="submission" date="2017-11" db="EMBL/GenBank/DDBJ databases">
        <title>Draft genome of actinobacteria isolated from guarana (Paullinia cupana (Mart.) Ducke.</title>
        <authorList>
            <person name="Siqueira K.A."/>
            <person name="Liotti R.G."/>
            <person name="Mendes T.A.O."/>
            <person name="Soares M.A."/>
        </authorList>
    </citation>
    <scope>NUCLEOTIDE SEQUENCE [LARGE SCALE GENOMIC DNA]</scope>
    <source>
        <strain evidence="2 3">193</strain>
    </source>
</reference>